<reference evidence="2" key="1">
    <citation type="journal article" date="2022" name="Mol. Ecol. Resour.">
        <title>The genomes of chicory, endive, great burdock and yacon provide insights into Asteraceae palaeo-polyploidization history and plant inulin production.</title>
        <authorList>
            <person name="Fan W."/>
            <person name="Wang S."/>
            <person name="Wang H."/>
            <person name="Wang A."/>
            <person name="Jiang F."/>
            <person name="Liu H."/>
            <person name="Zhao H."/>
            <person name="Xu D."/>
            <person name="Zhang Y."/>
        </authorList>
    </citation>
    <scope>NUCLEOTIDE SEQUENCE [LARGE SCALE GENOMIC DNA]</scope>
    <source>
        <strain evidence="2">cv. Punajuju</strain>
    </source>
</reference>
<organism evidence="1 2">
    <name type="scientific">Cichorium intybus</name>
    <name type="common">Chicory</name>
    <dbReference type="NCBI Taxonomy" id="13427"/>
    <lineage>
        <taxon>Eukaryota</taxon>
        <taxon>Viridiplantae</taxon>
        <taxon>Streptophyta</taxon>
        <taxon>Embryophyta</taxon>
        <taxon>Tracheophyta</taxon>
        <taxon>Spermatophyta</taxon>
        <taxon>Magnoliopsida</taxon>
        <taxon>eudicotyledons</taxon>
        <taxon>Gunneridae</taxon>
        <taxon>Pentapetalae</taxon>
        <taxon>asterids</taxon>
        <taxon>campanulids</taxon>
        <taxon>Asterales</taxon>
        <taxon>Asteraceae</taxon>
        <taxon>Cichorioideae</taxon>
        <taxon>Cichorieae</taxon>
        <taxon>Cichoriinae</taxon>
        <taxon>Cichorium</taxon>
    </lineage>
</organism>
<proteinExistence type="predicted"/>
<name>A0ACB9AKM1_CICIN</name>
<dbReference type="Proteomes" id="UP001055811">
    <property type="component" value="Linkage Group LG07"/>
</dbReference>
<gene>
    <name evidence="1" type="ORF">L2E82_38636</name>
</gene>
<dbReference type="EMBL" id="CM042015">
    <property type="protein sequence ID" value="KAI3708985.1"/>
    <property type="molecule type" value="Genomic_DNA"/>
</dbReference>
<keyword evidence="2" id="KW-1185">Reference proteome</keyword>
<evidence type="ECO:0000313" key="2">
    <source>
        <dbReference type="Proteomes" id="UP001055811"/>
    </source>
</evidence>
<evidence type="ECO:0000313" key="1">
    <source>
        <dbReference type="EMBL" id="KAI3708985.1"/>
    </source>
</evidence>
<sequence>MVELEVVLGIIKSYSKAQLDKDAMSVAKKHLSLLEGMHKEYAHARSLALTQAQVLNAHDEIIMATS</sequence>
<reference evidence="1 2" key="2">
    <citation type="journal article" date="2022" name="Mol. Ecol. Resour.">
        <title>The genomes of chicory, endive, great burdock and yacon provide insights into Asteraceae paleo-polyploidization history and plant inulin production.</title>
        <authorList>
            <person name="Fan W."/>
            <person name="Wang S."/>
            <person name="Wang H."/>
            <person name="Wang A."/>
            <person name="Jiang F."/>
            <person name="Liu H."/>
            <person name="Zhao H."/>
            <person name="Xu D."/>
            <person name="Zhang Y."/>
        </authorList>
    </citation>
    <scope>NUCLEOTIDE SEQUENCE [LARGE SCALE GENOMIC DNA]</scope>
    <source>
        <strain evidence="2">cv. Punajuju</strain>
        <tissue evidence="1">Leaves</tissue>
    </source>
</reference>
<comment type="caution">
    <text evidence="1">The sequence shown here is derived from an EMBL/GenBank/DDBJ whole genome shotgun (WGS) entry which is preliminary data.</text>
</comment>
<protein>
    <submittedName>
        <fullName evidence="1">Uncharacterized protein</fullName>
    </submittedName>
</protein>
<accession>A0ACB9AKM1</accession>